<dbReference type="InterPro" id="IPR004358">
    <property type="entry name" value="Sig_transdc_His_kin-like_C"/>
</dbReference>
<keyword evidence="10 11" id="KW-0472">Membrane</keyword>
<dbReference type="PRINTS" id="PR00344">
    <property type="entry name" value="BCTRLSENSOR"/>
</dbReference>
<dbReference type="GO" id="GO:0000155">
    <property type="term" value="F:phosphorelay sensor kinase activity"/>
    <property type="evidence" value="ECO:0007669"/>
    <property type="project" value="InterPro"/>
</dbReference>
<evidence type="ECO:0000256" key="8">
    <source>
        <dbReference type="ARBA" id="ARBA00022777"/>
    </source>
</evidence>
<reference evidence="13" key="1">
    <citation type="journal article" date="2020" name="mSystems">
        <title>Genome- and Community-Level Interaction Insights into Carbon Utilization and Element Cycling Functions of Hydrothermarchaeota in Hydrothermal Sediment.</title>
        <authorList>
            <person name="Zhou Z."/>
            <person name="Liu Y."/>
            <person name="Xu W."/>
            <person name="Pan J."/>
            <person name="Luo Z.H."/>
            <person name="Li M."/>
        </authorList>
    </citation>
    <scope>NUCLEOTIDE SEQUENCE [LARGE SCALE GENOMIC DNA]</scope>
    <source>
        <strain evidence="13">HyVt-507</strain>
    </source>
</reference>
<evidence type="ECO:0000256" key="11">
    <source>
        <dbReference type="SAM" id="Phobius"/>
    </source>
</evidence>
<dbReference type="EC" id="2.7.13.3" evidence="3"/>
<evidence type="ECO:0000256" key="5">
    <source>
        <dbReference type="ARBA" id="ARBA00022553"/>
    </source>
</evidence>
<evidence type="ECO:0000256" key="2">
    <source>
        <dbReference type="ARBA" id="ARBA00004651"/>
    </source>
</evidence>
<evidence type="ECO:0000256" key="3">
    <source>
        <dbReference type="ARBA" id="ARBA00012438"/>
    </source>
</evidence>
<name>A0A7C3G3L8_9BACT</name>
<dbReference type="InterPro" id="IPR003594">
    <property type="entry name" value="HATPase_dom"/>
</dbReference>
<dbReference type="InterPro" id="IPR005467">
    <property type="entry name" value="His_kinase_dom"/>
</dbReference>
<dbReference type="InterPro" id="IPR050351">
    <property type="entry name" value="BphY/WalK/GraS-like"/>
</dbReference>
<sequence>MFRNLRINIFIFYLLTVVAFLLLGYYAVEVLQITNLFLLALVTLSLVILSAVFISKLAVDPLQEYVKNLQELSKETLHELNLPISTITTNAQMLQKNLQDEKNMKRVARIASACDMLQQRYNELDYLIKMQTKQEIKERFSLDELVQNRVEFLQKIYPHMKFHLTLSKQELYLDKIGLAKVIDNLIDNGVKYSRNSKNIDITIENNSLLIRDYGIGMDEVELLAIFDNYYQINSEMKGFGIGLSMVKRYCDENGIELIFDSTPNSGTTVKLKFKQEQ</sequence>
<dbReference type="EMBL" id="DRNH01000169">
    <property type="protein sequence ID" value="HFB53713.1"/>
    <property type="molecule type" value="Genomic_DNA"/>
</dbReference>
<evidence type="ECO:0000256" key="1">
    <source>
        <dbReference type="ARBA" id="ARBA00000085"/>
    </source>
</evidence>
<feature type="transmembrane region" description="Helical" evidence="11">
    <location>
        <begin position="33"/>
        <end position="54"/>
    </location>
</feature>
<evidence type="ECO:0000256" key="4">
    <source>
        <dbReference type="ARBA" id="ARBA00022475"/>
    </source>
</evidence>
<keyword evidence="5" id="KW-0597">Phosphoprotein</keyword>
<dbReference type="AlphaFoldDB" id="A0A7C3G3L8"/>
<dbReference type="InterPro" id="IPR036890">
    <property type="entry name" value="HATPase_C_sf"/>
</dbReference>
<evidence type="ECO:0000256" key="6">
    <source>
        <dbReference type="ARBA" id="ARBA00022679"/>
    </source>
</evidence>
<gene>
    <name evidence="13" type="ORF">ENJ67_03190</name>
</gene>
<keyword evidence="6" id="KW-0808">Transferase</keyword>
<keyword evidence="4" id="KW-1003">Cell membrane</keyword>
<dbReference type="GO" id="GO:0005886">
    <property type="term" value="C:plasma membrane"/>
    <property type="evidence" value="ECO:0007669"/>
    <property type="project" value="UniProtKB-SubCell"/>
</dbReference>
<organism evidence="13">
    <name type="scientific">Sulfurimonas autotrophica</name>
    <dbReference type="NCBI Taxonomy" id="202747"/>
    <lineage>
        <taxon>Bacteria</taxon>
        <taxon>Pseudomonadati</taxon>
        <taxon>Campylobacterota</taxon>
        <taxon>Epsilonproteobacteria</taxon>
        <taxon>Campylobacterales</taxon>
        <taxon>Sulfurimonadaceae</taxon>
        <taxon>Sulfurimonas</taxon>
    </lineage>
</organism>
<dbReference type="GO" id="GO:0004721">
    <property type="term" value="F:phosphoprotein phosphatase activity"/>
    <property type="evidence" value="ECO:0007669"/>
    <property type="project" value="TreeGrafter"/>
</dbReference>
<dbReference type="SUPFAM" id="SSF47384">
    <property type="entry name" value="Homodimeric domain of signal transducing histidine kinase"/>
    <property type="match status" value="1"/>
</dbReference>
<feature type="domain" description="Histidine kinase" evidence="12">
    <location>
        <begin position="75"/>
        <end position="277"/>
    </location>
</feature>
<evidence type="ECO:0000256" key="9">
    <source>
        <dbReference type="ARBA" id="ARBA00022989"/>
    </source>
</evidence>
<feature type="transmembrane region" description="Helical" evidence="11">
    <location>
        <begin position="7"/>
        <end position="27"/>
    </location>
</feature>
<evidence type="ECO:0000259" key="12">
    <source>
        <dbReference type="PROSITE" id="PS50109"/>
    </source>
</evidence>
<dbReference type="CDD" id="cd00082">
    <property type="entry name" value="HisKA"/>
    <property type="match status" value="1"/>
</dbReference>
<dbReference type="InterPro" id="IPR036097">
    <property type="entry name" value="HisK_dim/P_sf"/>
</dbReference>
<dbReference type="SMART" id="SM00387">
    <property type="entry name" value="HATPase_c"/>
    <property type="match status" value="1"/>
</dbReference>
<comment type="catalytic activity">
    <reaction evidence="1">
        <text>ATP + protein L-histidine = ADP + protein N-phospho-L-histidine.</text>
        <dbReference type="EC" id="2.7.13.3"/>
    </reaction>
</comment>
<dbReference type="PANTHER" id="PTHR45453">
    <property type="entry name" value="PHOSPHATE REGULON SENSOR PROTEIN PHOR"/>
    <property type="match status" value="1"/>
</dbReference>
<keyword evidence="7 11" id="KW-0812">Transmembrane</keyword>
<accession>A0A7C3G3L8</accession>
<comment type="subcellular location">
    <subcellularLocation>
        <location evidence="2">Cell membrane</location>
        <topology evidence="2">Multi-pass membrane protein</topology>
    </subcellularLocation>
</comment>
<dbReference type="Pfam" id="PF02518">
    <property type="entry name" value="HATPase_c"/>
    <property type="match status" value="1"/>
</dbReference>
<evidence type="ECO:0000256" key="10">
    <source>
        <dbReference type="ARBA" id="ARBA00023136"/>
    </source>
</evidence>
<dbReference type="Gene3D" id="3.30.565.10">
    <property type="entry name" value="Histidine kinase-like ATPase, C-terminal domain"/>
    <property type="match status" value="1"/>
</dbReference>
<dbReference type="GO" id="GO:0016036">
    <property type="term" value="P:cellular response to phosphate starvation"/>
    <property type="evidence" value="ECO:0007669"/>
    <property type="project" value="TreeGrafter"/>
</dbReference>
<keyword evidence="8 13" id="KW-0418">Kinase</keyword>
<comment type="caution">
    <text evidence="13">The sequence shown here is derived from an EMBL/GenBank/DDBJ whole genome shotgun (WGS) entry which is preliminary data.</text>
</comment>
<evidence type="ECO:0000313" key="13">
    <source>
        <dbReference type="EMBL" id="HFB53713.1"/>
    </source>
</evidence>
<evidence type="ECO:0000256" key="7">
    <source>
        <dbReference type="ARBA" id="ARBA00022692"/>
    </source>
</evidence>
<dbReference type="PANTHER" id="PTHR45453:SF2">
    <property type="entry name" value="HISTIDINE KINASE"/>
    <property type="match status" value="1"/>
</dbReference>
<keyword evidence="9 11" id="KW-1133">Transmembrane helix</keyword>
<dbReference type="PROSITE" id="PS50109">
    <property type="entry name" value="HIS_KIN"/>
    <property type="match status" value="1"/>
</dbReference>
<protein>
    <recommendedName>
        <fullName evidence="3">histidine kinase</fullName>
        <ecNumber evidence="3">2.7.13.3</ecNumber>
    </recommendedName>
</protein>
<dbReference type="InterPro" id="IPR003661">
    <property type="entry name" value="HisK_dim/P_dom"/>
</dbReference>
<dbReference type="Proteomes" id="UP000886390">
    <property type="component" value="Unassembled WGS sequence"/>
</dbReference>
<dbReference type="SUPFAM" id="SSF55874">
    <property type="entry name" value="ATPase domain of HSP90 chaperone/DNA topoisomerase II/histidine kinase"/>
    <property type="match status" value="1"/>
</dbReference>
<proteinExistence type="predicted"/>